<evidence type="ECO:0000313" key="2">
    <source>
        <dbReference type="RefSeq" id="XP_030976597.1"/>
    </source>
</evidence>
<dbReference type="Proteomes" id="UP000515153">
    <property type="component" value="Chromosome V"/>
</dbReference>
<protein>
    <submittedName>
        <fullName evidence="2">Uncharacterized protein</fullName>
    </submittedName>
</protein>
<dbReference type="AlphaFoldDB" id="A0A6P8ANX0"/>
<accession>A0A6P8ANX0</accession>
<dbReference type="KEGG" id="pgri:PgNI_11725"/>
<organism evidence="1 2">
    <name type="scientific">Pyricularia grisea</name>
    <name type="common">Crabgrass-specific blast fungus</name>
    <name type="synonym">Magnaporthe grisea</name>
    <dbReference type="NCBI Taxonomy" id="148305"/>
    <lineage>
        <taxon>Eukaryota</taxon>
        <taxon>Fungi</taxon>
        <taxon>Dikarya</taxon>
        <taxon>Ascomycota</taxon>
        <taxon>Pezizomycotina</taxon>
        <taxon>Sordariomycetes</taxon>
        <taxon>Sordariomycetidae</taxon>
        <taxon>Magnaporthales</taxon>
        <taxon>Pyriculariaceae</taxon>
        <taxon>Pyricularia</taxon>
    </lineage>
</organism>
<reference evidence="2" key="2">
    <citation type="submission" date="2019-10" db="EMBL/GenBank/DDBJ databases">
        <authorList>
            <consortium name="NCBI Genome Project"/>
        </authorList>
    </citation>
    <scope>NUCLEOTIDE SEQUENCE</scope>
    <source>
        <strain evidence="2">NI907</strain>
    </source>
</reference>
<name>A0A6P8ANX0_PYRGI</name>
<evidence type="ECO:0000313" key="1">
    <source>
        <dbReference type="Proteomes" id="UP000515153"/>
    </source>
</evidence>
<sequence length="729" mass="83346">MSDFGSGRGHCAEVPEYVRIMIERNAKSLSSTGIELAKEQSSKWNQERDKAFRRCGVDEHQETQDFQSTQALKPQDPNVVMRLAEAENYDSAYFRYGRRATEGENISDGERVQAFPFHVENGGNLFTGMNEQPGNPFFQVLGISELRSRILKDTSFIDKKNLALTSKGAYMAVSHFYEVWDVTRADFLGNDCGLLQIGTMDDDQRPVVVKSSRVSLIMERAFGTQGLGENQTVRTHGLRGNIRDRLVRDNMMPPSEPILLYTKGSSEIDHGIEARTEARHIMMTAIPLKATAETYSRSPRLTYQNSSLHMLRGCEAIYNVGASIETLDISCQPMLTLVHVDLVLSAVPNLKRLTLRKNHLLRISDTKQLMEMVHHRVPGCILDFAPYFFYGALHRDILNNFNISKGSFGLTWEDSGVRTEKLVALFVFMIRLTEIKLGMRVLDKGMLLRDFLNRLPLRPDSVESVIGFWDDPELGVTGAGINWKALHQIVEPDTLVTSWEQKILACRHCGIRTPQFLMHAQNCCTFCSFQFFANAETDRYRQEKEDIANLYLPNNTMQSTLGMLLGAEELPAFASANGAVMAKGFWDESVGPWTPTDTSNLEQQLMAPILRCRKLYKIRLRDLSWAYNKTAWVPTTDFTINCRKPGFQERGPGDHEFFPVQHDNVLRNQRRIDIHTGESYQVAFLPDEFDFSSQKFYVRAGDWDKLRVDFTKSDKELREEHYRQMYLPW</sequence>
<proteinExistence type="predicted"/>
<gene>
    <name evidence="2" type="ORF">PgNI_11725</name>
</gene>
<reference evidence="2" key="3">
    <citation type="submission" date="2025-08" db="UniProtKB">
        <authorList>
            <consortium name="RefSeq"/>
        </authorList>
    </citation>
    <scope>IDENTIFICATION</scope>
    <source>
        <strain evidence="2">NI907</strain>
    </source>
</reference>
<dbReference type="GeneID" id="41966594"/>
<dbReference type="RefSeq" id="XP_030976597.1">
    <property type="nucleotide sequence ID" value="XM_031131689.1"/>
</dbReference>
<keyword evidence="1" id="KW-1185">Reference proteome</keyword>
<reference evidence="1 2" key="1">
    <citation type="journal article" date="2019" name="Mol. Biol. Evol.">
        <title>Blast fungal genomes show frequent chromosomal changes, gene gains and losses, and effector gene turnover.</title>
        <authorList>
            <person name="Gomez Luciano L.B."/>
            <person name="Jason Tsai I."/>
            <person name="Chuma I."/>
            <person name="Tosa Y."/>
            <person name="Chen Y.H."/>
            <person name="Li J.Y."/>
            <person name="Li M.Y."/>
            <person name="Jade Lu M.Y."/>
            <person name="Nakayashiki H."/>
            <person name="Li W.H."/>
        </authorList>
    </citation>
    <scope>NUCLEOTIDE SEQUENCE [LARGE SCALE GENOMIC DNA]</scope>
    <source>
        <strain evidence="1 2">NI907</strain>
    </source>
</reference>